<evidence type="ECO:0000256" key="2">
    <source>
        <dbReference type="ARBA" id="ARBA00022448"/>
    </source>
</evidence>
<name>A0A1D8GB55_9FIRM</name>
<feature type="transmembrane region" description="Helical" evidence="6">
    <location>
        <begin position="86"/>
        <end position="110"/>
    </location>
</feature>
<protein>
    <submittedName>
        <fullName evidence="7">Transporter</fullName>
    </submittedName>
</protein>
<feature type="transmembrane region" description="Helical" evidence="6">
    <location>
        <begin position="387"/>
        <end position="410"/>
    </location>
</feature>
<dbReference type="SUPFAM" id="SSF161070">
    <property type="entry name" value="SNF-like"/>
    <property type="match status" value="1"/>
</dbReference>
<dbReference type="KEGG" id="gfe:Gferi_00195"/>
<comment type="subcellular location">
    <subcellularLocation>
        <location evidence="1">Membrane</location>
        <topology evidence="1">Multi-pass membrane protein</topology>
    </subcellularLocation>
</comment>
<proteinExistence type="predicted"/>
<feature type="transmembrane region" description="Helical" evidence="6">
    <location>
        <begin position="12"/>
        <end position="31"/>
    </location>
</feature>
<feature type="transmembrane region" description="Helical" evidence="6">
    <location>
        <begin position="357"/>
        <end position="381"/>
    </location>
</feature>
<dbReference type="PANTHER" id="PTHR42948:SF1">
    <property type="entry name" value="TRANSPORTER"/>
    <property type="match status" value="1"/>
</dbReference>
<keyword evidence="2" id="KW-0813">Transport</keyword>
<dbReference type="Proteomes" id="UP000095743">
    <property type="component" value="Chromosome"/>
</dbReference>
<evidence type="ECO:0000256" key="6">
    <source>
        <dbReference type="SAM" id="Phobius"/>
    </source>
</evidence>
<evidence type="ECO:0000256" key="5">
    <source>
        <dbReference type="ARBA" id="ARBA00023136"/>
    </source>
</evidence>
<dbReference type="STRING" id="1424294.Gferi_00195"/>
<dbReference type="PRINTS" id="PR00176">
    <property type="entry name" value="NANEUSMPORT"/>
</dbReference>
<feature type="transmembrane region" description="Helical" evidence="6">
    <location>
        <begin position="431"/>
        <end position="450"/>
    </location>
</feature>
<keyword evidence="3 6" id="KW-0812">Transmembrane</keyword>
<dbReference type="RefSeq" id="WP_069973690.1">
    <property type="nucleotide sequence ID" value="NZ_CP017269.1"/>
</dbReference>
<dbReference type="InterPro" id="IPR037272">
    <property type="entry name" value="SNS_sf"/>
</dbReference>
<reference evidence="7 8" key="1">
    <citation type="submission" date="2016-09" db="EMBL/GenBank/DDBJ databases">
        <title>Genomic analysis reveals versatility of anaerobic energy metabolism of Geosporobacter ferrireducens IRF9 of phylum Firmicutes.</title>
        <authorList>
            <person name="Kim S.-J."/>
        </authorList>
    </citation>
    <scope>NUCLEOTIDE SEQUENCE [LARGE SCALE GENOMIC DNA]</scope>
    <source>
        <strain evidence="7 8">IRF9</strain>
    </source>
</reference>
<evidence type="ECO:0000256" key="4">
    <source>
        <dbReference type="ARBA" id="ARBA00022989"/>
    </source>
</evidence>
<feature type="transmembrane region" description="Helical" evidence="6">
    <location>
        <begin position="221"/>
        <end position="246"/>
    </location>
</feature>
<dbReference type="AlphaFoldDB" id="A0A1D8GB55"/>
<feature type="transmembrane region" description="Helical" evidence="6">
    <location>
        <begin position="315"/>
        <end position="336"/>
    </location>
</feature>
<dbReference type="InterPro" id="IPR000175">
    <property type="entry name" value="Na/ntran_symport"/>
</dbReference>
<dbReference type="EMBL" id="CP017269">
    <property type="protein sequence ID" value="AOT68136.1"/>
    <property type="molecule type" value="Genomic_DNA"/>
</dbReference>
<evidence type="ECO:0000313" key="8">
    <source>
        <dbReference type="Proteomes" id="UP000095743"/>
    </source>
</evidence>
<feature type="transmembrane region" description="Helical" evidence="6">
    <location>
        <begin position="149"/>
        <end position="167"/>
    </location>
</feature>
<feature type="transmembrane region" description="Helical" evidence="6">
    <location>
        <begin position="179"/>
        <end position="201"/>
    </location>
</feature>
<dbReference type="OrthoDB" id="9762833at2"/>
<dbReference type="GO" id="GO:0016020">
    <property type="term" value="C:membrane"/>
    <property type="evidence" value="ECO:0007669"/>
    <property type="project" value="UniProtKB-SubCell"/>
</dbReference>
<evidence type="ECO:0000256" key="3">
    <source>
        <dbReference type="ARBA" id="ARBA00022692"/>
    </source>
</evidence>
<accession>A0A1D8GB55</accession>
<keyword evidence="8" id="KW-1185">Reference proteome</keyword>
<sequence>MAQNRDQWGSKLGFILAAVGSAVGLGNIWRYPYLLYSSGGGAFLVPYFFALLTAGIPLMILEYGFGHKFKGSTPMSLARANRKWEWLGWWPSLNSLVILIYYSAILGWAINYLIFSFTQSWGADTNTFFFGEFLNLSDSVFNFGGFRPAIFAGMTLIWFCNWFICYRGVSGGIEKLNRILLPTLIGIMLVITLRGVTLPGATVGLNKLFTPDWSRVLDPKVWIAAYGQIFFSLSLAMGVMITYSSYLPEKTDINNSAFMTAFANCGFEFMAALGVFGILGFMATSQGVAIEEVAKQGVGLAFVVFPKVFTLMGPLGTIFGILFFVCLVFAGLTSSVSMVEAFSSAVIDKTGADRKKVVTATAICGYLVGTVFATGSGLYILDIVDHFINSYGIVVIGLAEAAIVGWLYGAHKIREHVNPISIYPIGKWWEVMIKFVTPTILAFMLIQNFIAEIKAPYEGYPISALLLLGWGVVGAIIIVSFMISAKPWKEGALNIPAIKGVK</sequence>
<dbReference type="Pfam" id="PF00209">
    <property type="entry name" value="SNF"/>
    <property type="match status" value="2"/>
</dbReference>
<evidence type="ECO:0000256" key="1">
    <source>
        <dbReference type="ARBA" id="ARBA00004141"/>
    </source>
</evidence>
<feature type="transmembrane region" description="Helical" evidence="6">
    <location>
        <begin position="462"/>
        <end position="483"/>
    </location>
</feature>
<dbReference type="CDD" id="cd10334">
    <property type="entry name" value="SLC6sbd_u1"/>
    <property type="match status" value="1"/>
</dbReference>
<gene>
    <name evidence="7" type="ORF">Gferi_00195</name>
</gene>
<feature type="transmembrane region" description="Helical" evidence="6">
    <location>
        <begin position="258"/>
        <end position="283"/>
    </location>
</feature>
<dbReference type="NCBIfam" id="NF037979">
    <property type="entry name" value="Na_transp"/>
    <property type="match status" value="1"/>
</dbReference>
<keyword evidence="5 6" id="KW-0472">Membrane</keyword>
<dbReference type="PANTHER" id="PTHR42948">
    <property type="entry name" value="TRANSPORTER"/>
    <property type="match status" value="1"/>
</dbReference>
<organism evidence="7 8">
    <name type="scientific">Geosporobacter ferrireducens</name>
    <dbReference type="NCBI Taxonomy" id="1424294"/>
    <lineage>
        <taxon>Bacteria</taxon>
        <taxon>Bacillati</taxon>
        <taxon>Bacillota</taxon>
        <taxon>Clostridia</taxon>
        <taxon>Peptostreptococcales</taxon>
        <taxon>Thermotaleaceae</taxon>
        <taxon>Geosporobacter</taxon>
    </lineage>
</organism>
<evidence type="ECO:0000313" key="7">
    <source>
        <dbReference type="EMBL" id="AOT68136.1"/>
    </source>
</evidence>
<keyword evidence="4 6" id="KW-1133">Transmembrane helix</keyword>
<dbReference type="PROSITE" id="PS50267">
    <property type="entry name" value="NA_NEUROTRAN_SYMP_3"/>
    <property type="match status" value="1"/>
</dbReference>
<feature type="transmembrane region" description="Helical" evidence="6">
    <location>
        <begin position="43"/>
        <end position="65"/>
    </location>
</feature>